<dbReference type="EMBL" id="KV442077">
    <property type="protein sequence ID" value="OAQ25569.1"/>
    <property type="molecule type" value="Genomic_DNA"/>
</dbReference>
<dbReference type="InterPro" id="IPR032675">
    <property type="entry name" value="LRR_dom_sf"/>
</dbReference>
<accession>A0A197JMH4</accession>
<gene>
    <name evidence="1" type="ORF">K457DRAFT_23032</name>
</gene>
<sequence length="612" mass="70042">MLFKLPSAFKKKSEQSAVSNRTPHALLLPEVLERIFSFIDDDTLHDTVILVCRQWFSLNQRRVIRELSWNDSSKTNNTRRLGNLISRFPKVTHLKWTSSGNNFVSKDAQRIFQALQRLNNNKNQTGTKSNSSLRAADLSGSDTFFLKALPCLSFITSLRLCIFQHNSLSMEYILQTCPYLQTLQLESPSTFSLYGNWISITDNRDTGSLALPLRFLHLENASFSQSSLENLLEVTPRLKHLQLRNLRRQDSEGDYNWGRLYKCLVSLALPLQSIHFSVYGQQAAEDAGETREKVLMICPQTTEWSFRSSDLTPILKQCLQELPNVLTTLNMVTDSVNQHSKALALHQYLCESPHLLHLKAGQSSCLIERMDLFGRWMNLPRHSENAYRQPGIWMCRKLQTLHIEVHNLGSPVHQTSPIRTRVLFGYISRVCPNLRDLELWESQNIPGFCLDLDGGFCLLARLRFLEHLRIGSGKNLQALKPRDLKWVAKSGQSRVSKLERKDLMCGWPRLLAKERQREQDRLDLVAKGEAPDFVAPQGVEAALVQDLCNLGLLVDVRLMQEQMNSDEGYESLPRLRSLSIYSGSRKRLSPEEEYRRVNVVASNQDQALAAFF</sequence>
<name>A0A197JMH4_9FUNG</name>
<evidence type="ECO:0008006" key="3">
    <source>
        <dbReference type="Google" id="ProtNLM"/>
    </source>
</evidence>
<dbReference type="Gene3D" id="1.20.1280.50">
    <property type="match status" value="1"/>
</dbReference>
<dbReference type="Proteomes" id="UP000078512">
    <property type="component" value="Unassembled WGS sequence"/>
</dbReference>
<dbReference type="OrthoDB" id="2389045at2759"/>
<protein>
    <recommendedName>
        <fullName evidence="3">F-box domain-containing protein</fullName>
    </recommendedName>
</protein>
<proteinExistence type="predicted"/>
<keyword evidence="2" id="KW-1185">Reference proteome</keyword>
<dbReference type="Gene3D" id="3.80.10.10">
    <property type="entry name" value="Ribonuclease Inhibitor"/>
    <property type="match status" value="1"/>
</dbReference>
<reference evidence="1 2" key="1">
    <citation type="submission" date="2016-05" db="EMBL/GenBank/DDBJ databases">
        <title>Genome sequencing reveals origins of a unique bacterial endosymbiosis in the earliest lineages of terrestrial Fungi.</title>
        <authorList>
            <consortium name="DOE Joint Genome Institute"/>
            <person name="Uehling J."/>
            <person name="Gryganskyi A."/>
            <person name="Hameed K."/>
            <person name="Tschaplinski T."/>
            <person name="Misztal P."/>
            <person name="Wu S."/>
            <person name="Desiro A."/>
            <person name="Vande Pol N."/>
            <person name="Du Z.-Y."/>
            <person name="Zienkiewicz A."/>
            <person name="Zienkiewicz K."/>
            <person name="Morin E."/>
            <person name="Tisserant E."/>
            <person name="Splivallo R."/>
            <person name="Hainaut M."/>
            <person name="Henrissat B."/>
            <person name="Ohm R."/>
            <person name="Kuo A."/>
            <person name="Yan J."/>
            <person name="Lipzen A."/>
            <person name="Nolan M."/>
            <person name="Labutti K."/>
            <person name="Barry K."/>
            <person name="Goldstein A."/>
            <person name="Labbe J."/>
            <person name="Schadt C."/>
            <person name="Tuskan G."/>
            <person name="Grigoriev I."/>
            <person name="Martin F."/>
            <person name="Vilgalys R."/>
            <person name="Bonito G."/>
        </authorList>
    </citation>
    <scope>NUCLEOTIDE SEQUENCE [LARGE SCALE GENOMIC DNA]</scope>
    <source>
        <strain evidence="1 2">AG-77</strain>
    </source>
</reference>
<evidence type="ECO:0000313" key="1">
    <source>
        <dbReference type="EMBL" id="OAQ25569.1"/>
    </source>
</evidence>
<evidence type="ECO:0000313" key="2">
    <source>
        <dbReference type="Proteomes" id="UP000078512"/>
    </source>
</evidence>
<organism evidence="1 2">
    <name type="scientific">Linnemannia elongata AG-77</name>
    <dbReference type="NCBI Taxonomy" id="1314771"/>
    <lineage>
        <taxon>Eukaryota</taxon>
        <taxon>Fungi</taxon>
        <taxon>Fungi incertae sedis</taxon>
        <taxon>Mucoromycota</taxon>
        <taxon>Mortierellomycotina</taxon>
        <taxon>Mortierellomycetes</taxon>
        <taxon>Mortierellales</taxon>
        <taxon>Mortierellaceae</taxon>
        <taxon>Linnemannia</taxon>
    </lineage>
</organism>
<dbReference type="AlphaFoldDB" id="A0A197JMH4"/>